<dbReference type="OrthoDB" id="9812890at2"/>
<sequence length="82" mass="9554">MLKEKIKILLKNIPLDRLNVSQDVNLIKITAVGNIFLNMTSVQRQQVIYNPLIELITEKHIHAITINTYTAKEWSIKNKQQK</sequence>
<evidence type="ECO:0000313" key="3">
    <source>
        <dbReference type="Proteomes" id="UP000317544"/>
    </source>
</evidence>
<evidence type="ECO:0000313" key="2">
    <source>
        <dbReference type="EMBL" id="BBI01303.1"/>
    </source>
</evidence>
<gene>
    <name evidence="2" type="primary">yrbA</name>
    <name evidence="2" type="ORF">BUCNMO_299</name>
</gene>
<dbReference type="InterPro" id="IPR036065">
    <property type="entry name" value="BolA-like_sf"/>
</dbReference>
<evidence type="ECO:0000256" key="1">
    <source>
        <dbReference type="RuleBase" id="RU003860"/>
    </source>
</evidence>
<keyword evidence="2" id="KW-0238">DNA-binding</keyword>
<dbReference type="EMBL" id="AP019379">
    <property type="protein sequence ID" value="BBI01303.1"/>
    <property type="molecule type" value="Genomic_DNA"/>
</dbReference>
<keyword evidence="3" id="KW-1185">Reference proteome</keyword>
<dbReference type="Proteomes" id="UP000317544">
    <property type="component" value="Chromosome"/>
</dbReference>
<accession>A0A455TAF5</accession>
<name>A0A455TAF5_9GAMM</name>
<dbReference type="AlphaFoldDB" id="A0A455TAF5"/>
<protein>
    <submittedName>
        <fullName evidence="2">Putative DNA-binding transcriptional regulator</fullName>
    </submittedName>
</protein>
<organism evidence="2 3">
    <name type="scientific">Buchnera aphidicola</name>
    <name type="common">Nipponaphis monzeni</name>
    <dbReference type="NCBI Taxonomy" id="2495405"/>
    <lineage>
        <taxon>Bacteria</taxon>
        <taxon>Pseudomonadati</taxon>
        <taxon>Pseudomonadota</taxon>
        <taxon>Gammaproteobacteria</taxon>
        <taxon>Enterobacterales</taxon>
        <taxon>Erwiniaceae</taxon>
        <taxon>Buchnera</taxon>
    </lineage>
</organism>
<dbReference type="Gene3D" id="3.30.300.90">
    <property type="entry name" value="BolA-like"/>
    <property type="match status" value="1"/>
</dbReference>
<reference evidence="2 3" key="1">
    <citation type="journal article" date="2019" name="Proc. Natl. Acad. Sci. U.S.A.">
        <title>Exaggeration and cooption of innate immunity for social defense.</title>
        <authorList>
            <person name="Kutsukake M."/>
            <person name="Moriyama M."/>
            <person name="Shigenobu S."/>
            <person name="Meng X.-Y."/>
            <person name="Nikoh N."/>
            <person name="Noda C."/>
            <person name="Kobayashi S."/>
            <person name="Fukatsu T."/>
        </authorList>
    </citation>
    <scope>NUCLEOTIDE SEQUENCE [LARGE SCALE GENOMIC DNA]</scope>
    <source>
        <strain evidence="2 3">Nmo</strain>
    </source>
</reference>
<proteinExistence type="inferred from homology"/>
<dbReference type="Pfam" id="PF01722">
    <property type="entry name" value="BolA"/>
    <property type="match status" value="1"/>
</dbReference>
<dbReference type="PIRSF" id="PIRSF003113">
    <property type="entry name" value="BolA"/>
    <property type="match status" value="1"/>
</dbReference>
<dbReference type="GO" id="GO:0003677">
    <property type="term" value="F:DNA binding"/>
    <property type="evidence" value="ECO:0007669"/>
    <property type="project" value="UniProtKB-KW"/>
</dbReference>
<comment type="similarity">
    <text evidence="1">Belongs to the BolA/IbaG family.</text>
</comment>
<dbReference type="RefSeq" id="WP_158344987.1">
    <property type="nucleotide sequence ID" value="NZ_AP019379.1"/>
</dbReference>
<dbReference type="SUPFAM" id="SSF82657">
    <property type="entry name" value="BolA-like"/>
    <property type="match status" value="1"/>
</dbReference>
<dbReference type="InterPro" id="IPR002634">
    <property type="entry name" value="BolA"/>
</dbReference>